<dbReference type="InterPro" id="IPR042099">
    <property type="entry name" value="ANL_N_sf"/>
</dbReference>
<keyword evidence="2 6" id="KW-0436">Ligase</keyword>
<keyword evidence="3" id="KW-0276">Fatty acid metabolism</keyword>
<keyword evidence="4" id="KW-0443">Lipid metabolism</keyword>
<dbReference type="InterPro" id="IPR020845">
    <property type="entry name" value="AMP-binding_CS"/>
</dbReference>
<dbReference type="Proteomes" id="UP000294901">
    <property type="component" value="Unassembled WGS sequence"/>
</dbReference>
<evidence type="ECO:0000256" key="3">
    <source>
        <dbReference type="ARBA" id="ARBA00022832"/>
    </source>
</evidence>
<dbReference type="GO" id="GO:0005886">
    <property type="term" value="C:plasma membrane"/>
    <property type="evidence" value="ECO:0007669"/>
    <property type="project" value="TreeGrafter"/>
</dbReference>
<reference evidence="6 7" key="1">
    <citation type="submission" date="2019-03" db="EMBL/GenBank/DDBJ databases">
        <title>Sequencing the genomes of 1000 actinobacteria strains.</title>
        <authorList>
            <person name="Klenk H.-P."/>
        </authorList>
    </citation>
    <scope>NUCLEOTIDE SEQUENCE [LARGE SCALE GENOMIC DNA]</scope>
    <source>
        <strain evidence="6 7">DSM 43805</strain>
    </source>
</reference>
<evidence type="ECO:0000256" key="2">
    <source>
        <dbReference type="ARBA" id="ARBA00022598"/>
    </source>
</evidence>
<dbReference type="Pfam" id="PF00501">
    <property type="entry name" value="AMP-binding"/>
    <property type="match status" value="1"/>
</dbReference>
<dbReference type="PANTHER" id="PTHR22754:SF32">
    <property type="entry name" value="DISCO-INTERACTING PROTEIN 2"/>
    <property type="match status" value="1"/>
</dbReference>
<sequence length="590" mass="64485">MQDMNAEPFPPIDLAGAASITALLREHVRSCPTRDAVALVTDPGEPDGVTWWSYAVLDEHARRIGAWLQHRGAAGDRVLLFYPNGPEFVAALVGCLYAGMVALPAPVPGAYQHEQRRAAAIARNSRAAFVLTDAASHEPVAAWAEGTLPDAAVLATDAEVPADPGACRIVAADRDTLAVLQYTSGSTSDPKGVQITHGNLLHNADSHRKAFGLGPDTRCGAWIPNYHDMGLMGLILPQLAMRLPTMLMSASSFLKRPHLWLQMVSELGLNFTAAPNFAYDLCVRRVSDEQIAKLDLSGWKHTINGSEPVRAEVLDAFRRRFAPAGLDPRTVVPAYGMAEATVFVSAAPHRRPKVRRVDPARLESHRLTEAKPGAPARELVSCGYTPHLDIRIVDPRSRRVLPEGEVGEIWLRGESISPGYWEHPAATAETFHQRTAGGEDGFLRTGDLGALHDGELYVTGRIKETLIIRGRNLYPQDIEHELRMQHRQLDGCVGAVFAVPHGRTGNDVLVVAHEIRGRLVPEDLADLAQGMRQTVAREFGTRLGGVALLRRGGIRRTTSGKIKRTEMRDLFLQRQLTALHLDHDDLVPAP</sequence>
<proteinExistence type="inferred from homology"/>
<dbReference type="AlphaFoldDB" id="A0A4R6JYT6"/>
<dbReference type="Gene3D" id="3.30.300.30">
    <property type="match status" value="1"/>
</dbReference>
<dbReference type="SUPFAM" id="SSF56801">
    <property type="entry name" value="Acetyl-CoA synthetase-like"/>
    <property type="match status" value="1"/>
</dbReference>
<dbReference type="RefSeq" id="WP_203721006.1">
    <property type="nucleotide sequence ID" value="NZ_BOMD01000113.1"/>
</dbReference>
<feature type="domain" description="AMP-dependent synthetase/ligase" evidence="5">
    <location>
        <begin position="33"/>
        <end position="421"/>
    </location>
</feature>
<dbReference type="PANTHER" id="PTHR22754">
    <property type="entry name" value="DISCO-INTERACTING PROTEIN 2 DIP2 -RELATED"/>
    <property type="match status" value="1"/>
</dbReference>
<dbReference type="GO" id="GO:0071766">
    <property type="term" value="P:Actinobacterium-type cell wall biogenesis"/>
    <property type="evidence" value="ECO:0007669"/>
    <property type="project" value="UniProtKB-ARBA"/>
</dbReference>
<evidence type="ECO:0000313" key="6">
    <source>
        <dbReference type="EMBL" id="TDO42010.1"/>
    </source>
</evidence>
<dbReference type="PROSITE" id="PS00455">
    <property type="entry name" value="AMP_BINDING"/>
    <property type="match status" value="1"/>
</dbReference>
<comment type="similarity">
    <text evidence="1">Belongs to the ATP-dependent AMP-binding enzyme family.</text>
</comment>
<dbReference type="InterPro" id="IPR045851">
    <property type="entry name" value="AMP-bd_C_sf"/>
</dbReference>
<dbReference type="FunFam" id="3.40.50.12780:FF:000013">
    <property type="entry name" value="Long-chain-fatty-acid--AMP ligase FadD32"/>
    <property type="match status" value="1"/>
</dbReference>
<dbReference type="Gene3D" id="3.40.50.12780">
    <property type="entry name" value="N-terminal domain of ligase-like"/>
    <property type="match status" value="1"/>
</dbReference>
<dbReference type="GO" id="GO:0016874">
    <property type="term" value="F:ligase activity"/>
    <property type="evidence" value="ECO:0007669"/>
    <property type="project" value="UniProtKB-KW"/>
</dbReference>
<comment type="caution">
    <text evidence="6">The sequence shown here is derived from an EMBL/GenBank/DDBJ whole genome shotgun (WGS) entry which is preliminary data.</text>
</comment>
<name>A0A4R6JYT6_9ACTN</name>
<gene>
    <name evidence="6" type="ORF">C8E87_5772</name>
</gene>
<protein>
    <submittedName>
        <fullName evidence="6">Acyl-CoA synthetase (AMP-forming)/AMP-acid ligase II</fullName>
    </submittedName>
</protein>
<dbReference type="GO" id="GO:0070566">
    <property type="term" value="F:adenylyltransferase activity"/>
    <property type="evidence" value="ECO:0007669"/>
    <property type="project" value="TreeGrafter"/>
</dbReference>
<evidence type="ECO:0000259" key="5">
    <source>
        <dbReference type="Pfam" id="PF00501"/>
    </source>
</evidence>
<accession>A0A4R6JYT6</accession>
<evidence type="ECO:0000256" key="1">
    <source>
        <dbReference type="ARBA" id="ARBA00006432"/>
    </source>
</evidence>
<dbReference type="InterPro" id="IPR040097">
    <property type="entry name" value="FAAL/FAAC"/>
</dbReference>
<evidence type="ECO:0000256" key="4">
    <source>
        <dbReference type="ARBA" id="ARBA00023098"/>
    </source>
</evidence>
<evidence type="ECO:0000313" key="7">
    <source>
        <dbReference type="Proteomes" id="UP000294901"/>
    </source>
</evidence>
<dbReference type="GO" id="GO:0006633">
    <property type="term" value="P:fatty acid biosynthetic process"/>
    <property type="evidence" value="ECO:0007669"/>
    <property type="project" value="TreeGrafter"/>
</dbReference>
<keyword evidence="7" id="KW-1185">Reference proteome</keyword>
<dbReference type="CDD" id="cd05931">
    <property type="entry name" value="FAAL"/>
    <property type="match status" value="1"/>
</dbReference>
<organism evidence="6 7">
    <name type="scientific">Paractinoplanes brasiliensis</name>
    <dbReference type="NCBI Taxonomy" id="52695"/>
    <lineage>
        <taxon>Bacteria</taxon>
        <taxon>Bacillati</taxon>
        <taxon>Actinomycetota</taxon>
        <taxon>Actinomycetes</taxon>
        <taxon>Micromonosporales</taxon>
        <taxon>Micromonosporaceae</taxon>
        <taxon>Paractinoplanes</taxon>
    </lineage>
</organism>
<dbReference type="InterPro" id="IPR000873">
    <property type="entry name" value="AMP-dep_synth/lig_dom"/>
</dbReference>
<dbReference type="EMBL" id="SNWR01000001">
    <property type="protein sequence ID" value="TDO42010.1"/>
    <property type="molecule type" value="Genomic_DNA"/>
</dbReference>